<accession>A0A8D4VNI5</accession>
<dbReference type="Pfam" id="PF07484">
    <property type="entry name" value="Collar"/>
    <property type="match status" value="1"/>
</dbReference>
<dbReference type="RefSeq" id="WP_054773223.1">
    <property type="nucleotide sequence ID" value="NZ_AP019782.1"/>
</dbReference>
<dbReference type="Proteomes" id="UP000824988">
    <property type="component" value="Chromosome"/>
</dbReference>
<evidence type="ECO:0000313" key="2">
    <source>
        <dbReference type="EMBL" id="BBL70322.1"/>
    </source>
</evidence>
<dbReference type="InterPro" id="IPR011083">
    <property type="entry name" value="Phage_tail_collar_dom"/>
</dbReference>
<sequence>MTAVNFPVALGGDGNTYSDDGSSSRDMNNGGYESYLLAAMQQTVAMAGSAASSAVSAVNAPGSNGTSTNSLNVALGPQTFTTQTGKAWVVGQSVKVAATAAPGTWMHGDITAYNGGTGSMTVNVTTINGSGSAAAWTISLSGPVLIVGAVTSQIADGSVSTPKLAASVISGATVCADPDPTADSLLMHDASAGAPRRVPISRVLPAGLLLPYAGHTPPPYTLLCDGASYSAASYAQLFAALVKSAAVTISVASPGVVTWTGHNLGGNYPVKFSTTGALPTGLAVNTVYYVVPASITANTFQVSATPGGAAINTSGTQAGAHTGICAPWGCALDLSTFQVPDTRGRHLRGLDMGAGNDPSRAMGSYQGDAMPSHAHGSGAWALGGGGSASYYAIGFPGSNWNTEYAGSGNETRVKNVAATFVITY</sequence>
<dbReference type="InterPro" id="IPR037053">
    <property type="entry name" value="Phage_tail_collar_dom_sf"/>
</dbReference>
<dbReference type="KEGG" id="moz:MoryE10_09280"/>
<name>A0A8D4VNI5_9GAMM</name>
<dbReference type="AlphaFoldDB" id="A0A8D4VNI5"/>
<dbReference type="EMBL" id="AP019782">
    <property type="protein sequence ID" value="BBL70322.1"/>
    <property type="molecule type" value="Genomic_DNA"/>
</dbReference>
<dbReference type="SUPFAM" id="SSF88874">
    <property type="entry name" value="Receptor-binding domain of short tail fibre protein gp12"/>
    <property type="match status" value="1"/>
</dbReference>
<gene>
    <name evidence="2" type="ORF">MoryE10_09280</name>
</gene>
<evidence type="ECO:0000313" key="3">
    <source>
        <dbReference type="Proteomes" id="UP000824988"/>
    </source>
</evidence>
<evidence type="ECO:0000259" key="1">
    <source>
        <dbReference type="Pfam" id="PF07484"/>
    </source>
</evidence>
<keyword evidence="3" id="KW-1185">Reference proteome</keyword>
<dbReference type="Gene3D" id="3.90.1340.10">
    <property type="entry name" value="Phage tail collar domain"/>
    <property type="match status" value="1"/>
</dbReference>
<feature type="domain" description="Phage tail collar" evidence="1">
    <location>
        <begin position="209"/>
        <end position="241"/>
    </location>
</feature>
<organism evidence="2 3">
    <name type="scientific">Methylogaea oryzae</name>
    <dbReference type="NCBI Taxonomy" id="1295382"/>
    <lineage>
        <taxon>Bacteria</taxon>
        <taxon>Pseudomonadati</taxon>
        <taxon>Pseudomonadota</taxon>
        <taxon>Gammaproteobacteria</taxon>
        <taxon>Methylococcales</taxon>
        <taxon>Methylococcaceae</taxon>
        <taxon>Methylogaea</taxon>
    </lineage>
</organism>
<proteinExistence type="predicted"/>
<reference evidence="2" key="1">
    <citation type="submission" date="2019-06" db="EMBL/GenBank/DDBJ databases">
        <title>Complete genome sequence of Methylogaea oryzae strain JCM16910.</title>
        <authorList>
            <person name="Asakawa S."/>
        </authorList>
    </citation>
    <scope>NUCLEOTIDE SEQUENCE</scope>
    <source>
        <strain evidence="2">E10</strain>
    </source>
</reference>
<protein>
    <recommendedName>
        <fullName evidence="1">Phage tail collar domain-containing protein</fullName>
    </recommendedName>
</protein>